<evidence type="ECO:0000313" key="4">
    <source>
        <dbReference type="EMBL" id="MBE1564564.1"/>
    </source>
</evidence>
<dbReference type="Proteomes" id="UP000661607">
    <property type="component" value="Unassembled WGS sequence"/>
</dbReference>
<dbReference type="InterPro" id="IPR003658">
    <property type="entry name" value="Anti-sigma_ant"/>
</dbReference>
<dbReference type="PROSITE" id="PS50801">
    <property type="entry name" value="STAS"/>
    <property type="match status" value="1"/>
</dbReference>
<name>A0ABR9KRC7_9ACTN</name>
<dbReference type="Pfam" id="PF13466">
    <property type="entry name" value="STAS_2"/>
    <property type="match status" value="1"/>
</dbReference>
<organism evidence="4 5">
    <name type="scientific">Nonomuraea africana</name>
    <dbReference type="NCBI Taxonomy" id="46171"/>
    <lineage>
        <taxon>Bacteria</taxon>
        <taxon>Bacillati</taxon>
        <taxon>Actinomycetota</taxon>
        <taxon>Actinomycetes</taxon>
        <taxon>Streptosporangiales</taxon>
        <taxon>Streptosporangiaceae</taxon>
        <taxon>Nonomuraea</taxon>
    </lineage>
</organism>
<sequence>MADLTVVVERSAGAAIVRLRGDLDKLSAPVLRDQLVLLHDERVHTIVVDATELAFCDSSGLWVLIEHQRLVREHGGDLRLTGVHGVLRRVLDVTGLSAVFT</sequence>
<evidence type="ECO:0000259" key="3">
    <source>
        <dbReference type="PROSITE" id="PS50801"/>
    </source>
</evidence>
<dbReference type="InterPro" id="IPR002645">
    <property type="entry name" value="STAS_dom"/>
</dbReference>
<proteinExistence type="inferred from homology"/>
<dbReference type="PANTHER" id="PTHR33495:SF2">
    <property type="entry name" value="ANTI-SIGMA FACTOR ANTAGONIST TM_1081-RELATED"/>
    <property type="match status" value="1"/>
</dbReference>
<evidence type="ECO:0000313" key="5">
    <source>
        <dbReference type="Proteomes" id="UP000661607"/>
    </source>
</evidence>
<comment type="caution">
    <text evidence="4">The sequence shown here is derived from an EMBL/GenBank/DDBJ whole genome shotgun (WGS) entry which is preliminary data.</text>
</comment>
<dbReference type="RefSeq" id="WP_192778918.1">
    <property type="nucleotide sequence ID" value="NZ_BAAASY010000031.1"/>
</dbReference>
<dbReference type="CDD" id="cd07043">
    <property type="entry name" value="STAS_anti-anti-sigma_factors"/>
    <property type="match status" value="1"/>
</dbReference>
<reference evidence="4 5" key="1">
    <citation type="submission" date="2020-10" db="EMBL/GenBank/DDBJ databases">
        <title>Sequencing the genomes of 1000 actinobacteria strains.</title>
        <authorList>
            <person name="Klenk H.-P."/>
        </authorList>
    </citation>
    <scope>NUCLEOTIDE SEQUENCE [LARGE SCALE GENOMIC DNA]</scope>
    <source>
        <strain evidence="4 5">DSM 43748</strain>
    </source>
</reference>
<evidence type="ECO:0000256" key="1">
    <source>
        <dbReference type="ARBA" id="ARBA00009013"/>
    </source>
</evidence>
<protein>
    <recommendedName>
        <fullName evidence="2">Anti-sigma factor antagonist</fullName>
    </recommendedName>
</protein>
<dbReference type="PANTHER" id="PTHR33495">
    <property type="entry name" value="ANTI-SIGMA FACTOR ANTAGONIST TM_1081-RELATED-RELATED"/>
    <property type="match status" value="1"/>
</dbReference>
<dbReference type="SUPFAM" id="SSF52091">
    <property type="entry name" value="SpoIIaa-like"/>
    <property type="match status" value="1"/>
</dbReference>
<gene>
    <name evidence="4" type="ORF">H4W81_007343</name>
</gene>
<accession>A0ABR9KRC7</accession>
<keyword evidence="5" id="KW-1185">Reference proteome</keyword>
<comment type="similarity">
    <text evidence="1 2">Belongs to the anti-sigma-factor antagonist family.</text>
</comment>
<dbReference type="EMBL" id="JADBEF010000001">
    <property type="protein sequence ID" value="MBE1564564.1"/>
    <property type="molecule type" value="Genomic_DNA"/>
</dbReference>
<dbReference type="NCBIfam" id="TIGR00377">
    <property type="entry name" value="ant_ant_sig"/>
    <property type="match status" value="1"/>
</dbReference>
<dbReference type="InterPro" id="IPR036513">
    <property type="entry name" value="STAS_dom_sf"/>
</dbReference>
<evidence type="ECO:0000256" key="2">
    <source>
        <dbReference type="RuleBase" id="RU003749"/>
    </source>
</evidence>
<dbReference type="Gene3D" id="3.30.750.24">
    <property type="entry name" value="STAS domain"/>
    <property type="match status" value="1"/>
</dbReference>
<dbReference type="InterPro" id="IPR058548">
    <property type="entry name" value="MlaB-like_STAS"/>
</dbReference>
<feature type="domain" description="STAS" evidence="3">
    <location>
        <begin position="4"/>
        <end position="101"/>
    </location>
</feature>